<dbReference type="AntiFam" id="ANF00057">
    <property type="entry name" value="Translation of E. coli type CRISPR repeat"/>
</dbReference>
<feature type="compositionally biased region" description="Basic and acidic residues" evidence="1">
    <location>
        <begin position="1"/>
        <end position="19"/>
    </location>
</feature>
<accession>A0A1R3X1X6</accession>
<proteinExistence type="predicted"/>
<organism evidence="2 3">
    <name type="scientific">Pontibaca methylaminivorans</name>
    <dbReference type="NCBI Taxonomy" id="515897"/>
    <lineage>
        <taxon>Bacteria</taxon>
        <taxon>Pseudomonadati</taxon>
        <taxon>Pseudomonadota</taxon>
        <taxon>Alphaproteobacteria</taxon>
        <taxon>Rhodobacterales</taxon>
        <taxon>Roseobacteraceae</taxon>
        <taxon>Pontibaca</taxon>
    </lineage>
</organism>
<keyword evidence="3" id="KW-1185">Reference proteome</keyword>
<reference evidence="2 3" key="1">
    <citation type="submission" date="2017-01" db="EMBL/GenBank/DDBJ databases">
        <authorList>
            <person name="Mah S.A."/>
            <person name="Swanson W.J."/>
            <person name="Moy G.W."/>
            <person name="Vacquier V.D."/>
        </authorList>
    </citation>
    <scope>NUCLEOTIDE SEQUENCE [LARGE SCALE GENOMIC DNA]</scope>
    <source>
        <strain evidence="2 3">DSM 21219</strain>
    </source>
</reference>
<dbReference type="Proteomes" id="UP000192455">
    <property type="component" value="Unassembled WGS sequence"/>
</dbReference>
<evidence type="ECO:0000313" key="2">
    <source>
        <dbReference type="EMBL" id="SIT84567.1"/>
    </source>
</evidence>
<sequence length="207" mass="22496">MRNREHGSSPRVRGTDQRRVKCHSQIRFIPACAGNSGAMTRSAPSCPVHPRVCGEQAYLGSQAVRSGGSSPRVRGTGKLADSVMGVERFIPACAGNSQRGSRYPECKPVHPRVCGEQAGRDAHLPRNRGSSPRVRGTGNVALNRHRLLRFIPACAGNSSRARATGIHRAVHPRVCGEQDVFVNAYHRIRGSSPRVRGTDFLEAFVLQ</sequence>
<evidence type="ECO:0000256" key="1">
    <source>
        <dbReference type="SAM" id="MobiDB-lite"/>
    </source>
</evidence>
<dbReference type="EMBL" id="FTPS01000001">
    <property type="protein sequence ID" value="SIT84567.1"/>
    <property type="molecule type" value="Genomic_DNA"/>
</dbReference>
<protein>
    <submittedName>
        <fullName evidence="2">Uncharacterized protein</fullName>
    </submittedName>
</protein>
<feature type="region of interest" description="Disordered" evidence="1">
    <location>
        <begin position="1"/>
        <end position="20"/>
    </location>
</feature>
<name>A0A1R3X1X6_9RHOB</name>
<dbReference type="AntiFam" id="ANF00006">
    <property type="entry name" value="Translation of CRISPR region"/>
</dbReference>
<dbReference type="STRING" id="515897.SAMN05421849_2138"/>
<gene>
    <name evidence="2" type="ORF">SAMN05421849_2138</name>
</gene>
<evidence type="ECO:0000313" key="3">
    <source>
        <dbReference type="Proteomes" id="UP000192455"/>
    </source>
</evidence>
<dbReference type="AlphaFoldDB" id="A0A1R3X1X6"/>